<keyword evidence="1" id="KW-0732">Signal</keyword>
<protein>
    <submittedName>
        <fullName evidence="2">Uncharacterized protein</fullName>
    </submittedName>
</protein>
<evidence type="ECO:0000256" key="1">
    <source>
        <dbReference type="SAM" id="SignalP"/>
    </source>
</evidence>
<organism evidence="2">
    <name type="scientific">Anguilla anguilla</name>
    <name type="common">European freshwater eel</name>
    <name type="synonym">Muraena anguilla</name>
    <dbReference type="NCBI Taxonomy" id="7936"/>
    <lineage>
        <taxon>Eukaryota</taxon>
        <taxon>Metazoa</taxon>
        <taxon>Chordata</taxon>
        <taxon>Craniata</taxon>
        <taxon>Vertebrata</taxon>
        <taxon>Euteleostomi</taxon>
        <taxon>Actinopterygii</taxon>
        <taxon>Neopterygii</taxon>
        <taxon>Teleostei</taxon>
        <taxon>Anguilliformes</taxon>
        <taxon>Anguillidae</taxon>
        <taxon>Anguilla</taxon>
    </lineage>
</organism>
<proteinExistence type="predicted"/>
<name>A0A0E9QZJ3_ANGAN</name>
<reference evidence="2" key="2">
    <citation type="journal article" date="2015" name="Fish Shellfish Immunol.">
        <title>Early steps in the European eel (Anguilla anguilla)-Vibrio vulnificus interaction in the gills: Role of the RtxA13 toxin.</title>
        <authorList>
            <person name="Callol A."/>
            <person name="Pajuelo D."/>
            <person name="Ebbesson L."/>
            <person name="Teles M."/>
            <person name="MacKenzie S."/>
            <person name="Amaro C."/>
        </authorList>
    </citation>
    <scope>NUCLEOTIDE SEQUENCE</scope>
</reference>
<sequence>MLFFFFLNVLLLMTGALMQSPARK</sequence>
<feature type="signal peptide" evidence="1">
    <location>
        <begin position="1"/>
        <end position="18"/>
    </location>
</feature>
<reference evidence="2" key="1">
    <citation type="submission" date="2014-11" db="EMBL/GenBank/DDBJ databases">
        <authorList>
            <person name="Amaro Gonzalez C."/>
        </authorList>
    </citation>
    <scope>NUCLEOTIDE SEQUENCE</scope>
</reference>
<dbReference type="EMBL" id="GBXM01086907">
    <property type="protein sequence ID" value="JAH21670.1"/>
    <property type="molecule type" value="Transcribed_RNA"/>
</dbReference>
<evidence type="ECO:0000313" key="2">
    <source>
        <dbReference type="EMBL" id="JAH21670.1"/>
    </source>
</evidence>
<accession>A0A0E9QZJ3</accession>
<dbReference type="AlphaFoldDB" id="A0A0E9QZJ3"/>
<feature type="chain" id="PRO_5002431689" evidence="1">
    <location>
        <begin position="19"/>
        <end position="24"/>
    </location>
</feature>